<dbReference type="EMBL" id="QWZQ01000029">
    <property type="protein sequence ID" value="RRK10128.1"/>
    <property type="molecule type" value="Genomic_DNA"/>
</dbReference>
<evidence type="ECO:0000313" key="1">
    <source>
        <dbReference type="EMBL" id="RRK10128.1"/>
    </source>
</evidence>
<dbReference type="OrthoDB" id="2295272at2"/>
<dbReference type="AlphaFoldDB" id="A0A426D6C6"/>
<sequence length="108" mass="12470">MNLTATESDYLVTVLTTQLFTLLSRVTRWQTHSLSQRQYDQQVQETLLPELTVLTQLAAKLKASVHDQNQFGALIAGLTKLDAATHYHLTEEQLAHANERRMNRHYHR</sequence>
<comment type="caution">
    <text evidence="1">The sequence shown here is derived from an EMBL/GenBank/DDBJ whole genome shotgun (WGS) entry which is preliminary data.</text>
</comment>
<dbReference type="Proteomes" id="UP000283633">
    <property type="component" value="Unassembled WGS sequence"/>
</dbReference>
<accession>A0A426D6C6</accession>
<gene>
    <name evidence="1" type="ORF">D1831_09195</name>
</gene>
<proteinExistence type="predicted"/>
<evidence type="ECO:0000313" key="2">
    <source>
        <dbReference type="Proteomes" id="UP000283633"/>
    </source>
</evidence>
<dbReference type="RefSeq" id="WP_125072639.1">
    <property type="nucleotide sequence ID" value="NZ_QWZQ01000029.1"/>
</dbReference>
<keyword evidence="2" id="KW-1185">Reference proteome</keyword>
<name>A0A426D6C6_9LACO</name>
<organism evidence="1 2">
    <name type="scientific">Lactiplantibacillus garii</name>
    <dbReference type="NCBI Taxonomy" id="2306423"/>
    <lineage>
        <taxon>Bacteria</taxon>
        <taxon>Bacillati</taxon>
        <taxon>Bacillota</taxon>
        <taxon>Bacilli</taxon>
        <taxon>Lactobacillales</taxon>
        <taxon>Lactobacillaceae</taxon>
        <taxon>Lactiplantibacillus</taxon>
    </lineage>
</organism>
<reference evidence="1 2" key="1">
    <citation type="submission" date="2018-08" db="EMBL/GenBank/DDBJ databases">
        <title>Genome Lactobacillus garii FI11369.</title>
        <authorList>
            <person name="Diaz M."/>
            <person name="Narbad A."/>
        </authorList>
    </citation>
    <scope>NUCLEOTIDE SEQUENCE [LARGE SCALE GENOMIC DNA]</scope>
    <source>
        <strain evidence="1 2">FI11369</strain>
    </source>
</reference>
<protein>
    <submittedName>
        <fullName evidence="1">Uncharacterized protein</fullName>
    </submittedName>
</protein>